<keyword evidence="2" id="KW-1185">Reference proteome</keyword>
<dbReference type="OrthoDB" id="2360948at2"/>
<keyword evidence="1" id="KW-0418">Kinase</keyword>
<gene>
    <name evidence="1" type="ORF">SAMN05216389_104205</name>
</gene>
<evidence type="ECO:0000313" key="1">
    <source>
        <dbReference type="EMBL" id="SET02358.1"/>
    </source>
</evidence>
<accession>A0A1I0B889</accession>
<dbReference type="InterPro" id="IPR029016">
    <property type="entry name" value="GAF-like_dom_sf"/>
</dbReference>
<organism evidence="1 2">
    <name type="scientific">Oceanobacillus limi</name>
    <dbReference type="NCBI Taxonomy" id="930131"/>
    <lineage>
        <taxon>Bacteria</taxon>
        <taxon>Bacillati</taxon>
        <taxon>Bacillota</taxon>
        <taxon>Bacilli</taxon>
        <taxon>Bacillales</taxon>
        <taxon>Bacillaceae</taxon>
        <taxon>Oceanobacillus</taxon>
    </lineage>
</organism>
<dbReference type="RefSeq" id="WP_090868089.1">
    <property type="nucleotide sequence ID" value="NZ_FOHE01000004.1"/>
</dbReference>
<dbReference type="EMBL" id="FOHE01000004">
    <property type="protein sequence ID" value="SET02358.1"/>
    <property type="molecule type" value="Genomic_DNA"/>
</dbReference>
<dbReference type="Gene3D" id="3.30.450.40">
    <property type="match status" value="1"/>
</dbReference>
<evidence type="ECO:0000313" key="2">
    <source>
        <dbReference type="Proteomes" id="UP000198618"/>
    </source>
</evidence>
<reference evidence="1 2" key="1">
    <citation type="submission" date="2016-10" db="EMBL/GenBank/DDBJ databases">
        <authorList>
            <person name="de Groot N.N."/>
        </authorList>
    </citation>
    <scope>NUCLEOTIDE SEQUENCE [LARGE SCALE GENOMIC DNA]</scope>
    <source>
        <strain evidence="1 2">IBRC-M 10780</strain>
    </source>
</reference>
<sequence length="152" mass="17323">MECSSESVEKAFLLKCKELRESIPADFSGIALKKQSGLDITWPFASGNRNEKYKYITVRYGKGIAGKVILTNRWMEIEDFPLNIDGKSTDYPIMLAEKLTTAFATPILWKGMPEGVLLIGFRTPYRLIETDYDKVKQTARQIEALLPLYFSE</sequence>
<name>A0A1I0B889_9BACI</name>
<keyword evidence="1" id="KW-0808">Transferase</keyword>
<dbReference type="AlphaFoldDB" id="A0A1I0B889"/>
<dbReference type="GO" id="GO:0016301">
    <property type="term" value="F:kinase activity"/>
    <property type="evidence" value="ECO:0007669"/>
    <property type="project" value="UniProtKB-KW"/>
</dbReference>
<dbReference type="SUPFAM" id="SSF55781">
    <property type="entry name" value="GAF domain-like"/>
    <property type="match status" value="1"/>
</dbReference>
<dbReference type="Proteomes" id="UP000198618">
    <property type="component" value="Unassembled WGS sequence"/>
</dbReference>
<protein>
    <submittedName>
        <fullName evidence="1">Two-component system, NarL family, sensor histidine kinase NreB/nitrogen regulatory protein A</fullName>
    </submittedName>
</protein>
<proteinExistence type="predicted"/>
<dbReference type="STRING" id="930131.SAMN05216389_104205"/>